<evidence type="ECO:0000259" key="1">
    <source>
        <dbReference type="PROSITE" id="PS51186"/>
    </source>
</evidence>
<dbReference type="InterPro" id="IPR016181">
    <property type="entry name" value="Acyl_CoA_acyltransferase"/>
</dbReference>
<keyword evidence="3" id="KW-1185">Reference proteome</keyword>
<dbReference type="PROSITE" id="PS51186">
    <property type="entry name" value="GNAT"/>
    <property type="match status" value="1"/>
</dbReference>
<dbReference type="Pfam" id="PF13673">
    <property type="entry name" value="Acetyltransf_10"/>
    <property type="match status" value="1"/>
</dbReference>
<name>A0A7X1Z763_9LACT</name>
<keyword evidence="2" id="KW-0808">Transferase</keyword>
<dbReference type="SUPFAM" id="SSF55729">
    <property type="entry name" value="Acyl-CoA N-acyltransferases (Nat)"/>
    <property type="match status" value="1"/>
</dbReference>
<dbReference type="AlphaFoldDB" id="A0A7X1Z763"/>
<dbReference type="GO" id="GO:0016747">
    <property type="term" value="F:acyltransferase activity, transferring groups other than amino-acyl groups"/>
    <property type="evidence" value="ECO:0007669"/>
    <property type="project" value="InterPro"/>
</dbReference>
<dbReference type="Gene3D" id="3.40.630.30">
    <property type="match status" value="1"/>
</dbReference>
<evidence type="ECO:0000313" key="2">
    <source>
        <dbReference type="EMBL" id="MQW38877.1"/>
    </source>
</evidence>
<dbReference type="OrthoDB" id="2242710at2"/>
<comment type="caution">
    <text evidence="2">The sequence shown here is derived from an EMBL/GenBank/DDBJ whole genome shotgun (WGS) entry which is preliminary data.</text>
</comment>
<sequence>MEIIRYTSRDMALYQETLELRDEILRQPWGFSIYDENLSYETENQFFGAVENGKLIGSLNYFVKAPKTAQLCAFAIKKDRQKAGIGTALVKALFQELQESDFEKCTVSARPPADSFYEKVGFVKTGEKRMNPVDGISFVMIRRVKND</sequence>
<dbReference type="CDD" id="cd04301">
    <property type="entry name" value="NAT_SF"/>
    <property type="match status" value="1"/>
</dbReference>
<evidence type="ECO:0000313" key="3">
    <source>
        <dbReference type="Proteomes" id="UP000439550"/>
    </source>
</evidence>
<gene>
    <name evidence="2" type="ORF">GHI93_02790</name>
</gene>
<dbReference type="EMBL" id="WITJ01000003">
    <property type="protein sequence ID" value="MQW38877.1"/>
    <property type="molecule type" value="Genomic_DNA"/>
</dbReference>
<feature type="domain" description="N-acetyltransferase" evidence="1">
    <location>
        <begin position="4"/>
        <end position="145"/>
    </location>
</feature>
<dbReference type="InterPro" id="IPR000182">
    <property type="entry name" value="GNAT_dom"/>
</dbReference>
<accession>A0A7X1Z763</accession>
<dbReference type="Proteomes" id="UP000439550">
    <property type="component" value="Unassembled WGS sequence"/>
</dbReference>
<organism evidence="2 3">
    <name type="scientific">Lactococcus hircilactis</name>
    <dbReference type="NCBI Taxonomy" id="1494462"/>
    <lineage>
        <taxon>Bacteria</taxon>
        <taxon>Bacillati</taxon>
        <taxon>Bacillota</taxon>
        <taxon>Bacilli</taxon>
        <taxon>Lactobacillales</taxon>
        <taxon>Streptococcaceae</taxon>
        <taxon>Lactococcus</taxon>
    </lineage>
</organism>
<protein>
    <submittedName>
        <fullName evidence="2">GNAT family N-acetyltransferase</fullName>
    </submittedName>
</protein>
<proteinExistence type="predicted"/>
<reference evidence="2 3" key="1">
    <citation type="submission" date="2019-10" db="EMBL/GenBank/DDBJ databases">
        <authorList>
            <person name="Dong K."/>
        </authorList>
    </citation>
    <scope>NUCLEOTIDE SEQUENCE [LARGE SCALE GENOMIC DNA]</scope>
    <source>
        <strain evidence="2 3">DSM 28960</strain>
    </source>
</reference>
<dbReference type="RefSeq" id="WP_153495393.1">
    <property type="nucleotide sequence ID" value="NZ_CAXYUY010000001.1"/>
</dbReference>